<name>A0AAJ8JQ93_9TREE</name>
<protein>
    <submittedName>
        <fullName evidence="3">Uncharacterized protein</fullName>
    </submittedName>
</protein>
<organism evidence="3 4">
    <name type="scientific">Cryptococcus depauperatus CBS 7841</name>
    <dbReference type="NCBI Taxonomy" id="1295531"/>
    <lineage>
        <taxon>Eukaryota</taxon>
        <taxon>Fungi</taxon>
        <taxon>Dikarya</taxon>
        <taxon>Basidiomycota</taxon>
        <taxon>Agaricomycotina</taxon>
        <taxon>Tremellomycetes</taxon>
        <taxon>Tremellales</taxon>
        <taxon>Cryptococcaceae</taxon>
        <taxon>Cryptococcus</taxon>
    </lineage>
</organism>
<keyword evidence="2" id="KW-0732">Signal</keyword>
<feature type="compositionally biased region" description="Basic and acidic residues" evidence="1">
    <location>
        <begin position="115"/>
        <end position="136"/>
    </location>
</feature>
<proteinExistence type="predicted"/>
<feature type="compositionally biased region" description="Basic and acidic residues" evidence="1">
    <location>
        <begin position="299"/>
        <end position="310"/>
    </location>
</feature>
<dbReference type="KEGG" id="cdep:91085887"/>
<feature type="compositionally biased region" description="Basic and acidic residues" evidence="1">
    <location>
        <begin position="571"/>
        <end position="580"/>
    </location>
</feature>
<feature type="region of interest" description="Disordered" evidence="1">
    <location>
        <begin position="557"/>
        <end position="604"/>
    </location>
</feature>
<evidence type="ECO:0000313" key="3">
    <source>
        <dbReference type="EMBL" id="WVN86510.1"/>
    </source>
</evidence>
<evidence type="ECO:0000256" key="1">
    <source>
        <dbReference type="SAM" id="MobiDB-lite"/>
    </source>
</evidence>
<feature type="compositionally biased region" description="Low complexity" evidence="1">
    <location>
        <begin position="437"/>
        <end position="449"/>
    </location>
</feature>
<feature type="compositionally biased region" description="Low complexity" evidence="1">
    <location>
        <begin position="184"/>
        <end position="202"/>
    </location>
</feature>
<feature type="chain" id="PRO_5042571726" evidence="2">
    <location>
        <begin position="30"/>
        <end position="604"/>
    </location>
</feature>
<feature type="compositionally biased region" description="Basic and acidic residues" evidence="1">
    <location>
        <begin position="219"/>
        <end position="239"/>
    </location>
</feature>
<keyword evidence="4" id="KW-1185">Reference proteome</keyword>
<feature type="region of interest" description="Disordered" evidence="1">
    <location>
        <begin position="115"/>
        <end position="239"/>
    </location>
</feature>
<dbReference type="Proteomes" id="UP000094043">
    <property type="component" value="Chromosome 2"/>
</dbReference>
<accession>A0AAJ8JQ93</accession>
<feature type="signal peptide" evidence="2">
    <location>
        <begin position="1"/>
        <end position="29"/>
    </location>
</feature>
<dbReference type="EMBL" id="CP143785">
    <property type="protein sequence ID" value="WVN86510.1"/>
    <property type="molecule type" value="Genomic_DNA"/>
</dbReference>
<reference evidence="3" key="2">
    <citation type="journal article" date="2022" name="Elife">
        <title>Obligate sexual reproduction of a homothallic fungus closely related to the Cryptococcus pathogenic species complex.</title>
        <authorList>
            <person name="Passer A.R."/>
            <person name="Clancey S.A."/>
            <person name="Shea T."/>
            <person name="David-Palma M."/>
            <person name="Averette A.F."/>
            <person name="Boekhout T."/>
            <person name="Porcel B.M."/>
            <person name="Nowrousian M."/>
            <person name="Cuomo C.A."/>
            <person name="Sun S."/>
            <person name="Heitman J."/>
            <person name="Coelho M.A."/>
        </authorList>
    </citation>
    <scope>NUCLEOTIDE SEQUENCE</scope>
    <source>
        <strain evidence="3">CBS 7841</strain>
    </source>
</reference>
<feature type="region of interest" description="Disordered" evidence="1">
    <location>
        <begin position="415"/>
        <end position="469"/>
    </location>
</feature>
<reference evidence="3" key="1">
    <citation type="submission" date="2016-06" db="EMBL/GenBank/DDBJ databases">
        <authorList>
            <person name="Cuomo C."/>
            <person name="Litvintseva A."/>
            <person name="Heitman J."/>
            <person name="Chen Y."/>
            <person name="Sun S."/>
            <person name="Springer D."/>
            <person name="Dromer F."/>
            <person name="Young S."/>
            <person name="Zeng Q."/>
            <person name="Chapman S."/>
            <person name="Gujja S."/>
            <person name="Saif S."/>
            <person name="Birren B."/>
        </authorList>
    </citation>
    <scope>NUCLEOTIDE SEQUENCE</scope>
    <source>
        <strain evidence="3">CBS 7841</strain>
    </source>
</reference>
<dbReference type="RefSeq" id="XP_066067210.1">
    <property type="nucleotide sequence ID" value="XM_066211113.1"/>
</dbReference>
<sequence length="604" mass="64464">MVVRVRQAAGHRWPRARVWAGGVWMVASAATTSSNLSLSPITSGGVDVHLSSQHFPGVQQCLQGTKPEMAALADKMDLYPSPLSQDVVTATISPVEDIAAGPISDGFAHQLHIGKDSQQHEKEAKRKEKDEKEDKKFAKKKRKGKGLSFLKRKDDQMQKLEPKSTQKLVEAAPPLSATSQAAHSSPNLNLSVSPPSSPGSGLAHSKRPSRLSMPASRLFSKDTADKSNTERETVGEKKPEVKLRRSFFGTLRKKFSSHTVEKLSSFLLAPPLPNNASNIASAGKDVQSSSAETNIAEMSRPRRNESHSTEFEQLSSNTVVLGLQSLASPRDMGTEENANENNSHRPICDETIFIKATDISMVAPQPTQQSLLLNPSSLSISSTPPTALAASIPGTVQQVQDVGQAENLKELPSAIRPSQSTIPPHAHSSLDRDTHSTHNSSSSPQTSLSGRHQVPQKPIEIGPSPSADDLVRDVAPVSAVDGSQSRLSQILSHHSGTSANYSAFSGQSASAQSHISESDVTPITSVSESSDVEGISIVKPQLALVIDSDQLEHVIQKGKSSEKQAQAGTVGEREDSKDSDETILPSPTFHGQGLTTDVGASVLT</sequence>
<reference evidence="3" key="3">
    <citation type="submission" date="2024-01" db="EMBL/GenBank/DDBJ databases">
        <authorList>
            <person name="Coelho M.A."/>
            <person name="David-Palma M."/>
            <person name="Shea T."/>
            <person name="Sun S."/>
            <person name="Cuomo C.A."/>
            <person name="Heitman J."/>
        </authorList>
    </citation>
    <scope>NUCLEOTIDE SEQUENCE</scope>
    <source>
        <strain evidence="3">CBS 7841</strain>
    </source>
</reference>
<gene>
    <name evidence="3" type="ORF">L203_101674</name>
</gene>
<dbReference type="AlphaFoldDB" id="A0AAJ8JQ93"/>
<feature type="region of interest" description="Disordered" evidence="1">
    <location>
        <begin position="292"/>
        <end position="312"/>
    </location>
</feature>
<evidence type="ECO:0000256" key="2">
    <source>
        <dbReference type="SAM" id="SignalP"/>
    </source>
</evidence>
<feature type="compositionally biased region" description="Basic and acidic residues" evidence="1">
    <location>
        <begin position="151"/>
        <end position="164"/>
    </location>
</feature>
<dbReference type="GeneID" id="91085887"/>
<evidence type="ECO:0000313" key="4">
    <source>
        <dbReference type="Proteomes" id="UP000094043"/>
    </source>
</evidence>